<protein>
    <submittedName>
        <fullName evidence="3">Sugar-specific transcriptional regulator TrmB</fullName>
    </submittedName>
</protein>
<reference evidence="3 4" key="1">
    <citation type="submission" date="2016-10" db="EMBL/GenBank/DDBJ databases">
        <authorList>
            <person name="de Groot N.N."/>
        </authorList>
    </citation>
    <scope>NUCLEOTIDE SEQUENCE [LARGE SCALE GENOMIC DNA]</scope>
    <source>
        <strain evidence="3 4">IBRC-M10418</strain>
    </source>
</reference>
<gene>
    <name evidence="3" type="ORF">SAMN05192561_10366</name>
</gene>
<dbReference type="STRING" id="1267564.SAMN05192561_10366"/>
<dbReference type="PANTHER" id="PTHR34293">
    <property type="entry name" value="HTH-TYPE TRANSCRIPTIONAL REGULATOR TRMBL2"/>
    <property type="match status" value="1"/>
</dbReference>
<dbReference type="InterPro" id="IPR036390">
    <property type="entry name" value="WH_DNA-bd_sf"/>
</dbReference>
<dbReference type="Proteomes" id="UP000199215">
    <property type="component" value="Unassembled WGS sequence"/>
</dbReference>
<keyword evidence="4" id="KW-1185">Reference proteome</keyword>
<evidence type="ECO:0000259" key="2">
    <source>
        <dbReference type="Pfam" id="PF24217"/>
    </source>
</evidence>
<dbReference type="EMBL" id="FNWU01000003">
    <property type="protein sequence ID" value="SEH49375.1"/>
    <property type="molecule type" value="Genomic_DNA"/>
</dbReference>
<dbReference type="InterPro" id="IPR055859">
    <property type="entry name" value="DUF7436"/>
</dbReference>
<feature type="domain" description="DUF7436" evidence="2">
    <location>
        <begin position="109"/>
        <end position="275"/>
    </location>
</feature>
<evidence type="ECO:0000259" key="1">
    <source>
        <dbReference type="Pfam" id="PF01978"/>
    </source>
</evidence>
<evidence type="ECO:0000313" key="3">
    <source>
        <dbReference type="EMBL" id="SEH49375.1"/>
    </source>
</evidence>
<dbReference type="SUPFAM" id="SSF56024">
    <property type="entry name" value="Phospholipase D/nuclease"/>
    <property type="match status" value="1"/>
</dbReference>
<dbReference type="InterPro" id="IPR051797">
    <property type="entry name" value="TrmB-like"/>
</dbReference>
<proteinExistence type="predicted"/>
<organism evidence="3 4">
    <name type="scientific">Halopenitus malekzadehii</name>
    <dbReference type="NCBI Taxonomy" id="1267564"/>
    <lineage>
        <taxon>Archaea</taxon>
        <taxon>Methanobacteriati</taxon>
        <taxon>Methanobacteriota</taxon>
        <taxon>Stenosarchaea group</taxon>
        <taxon>Halobacteria</taxon>
        <taxon>Halobacteriales</taxon>
        <taxon>Haloferacaceae</taxon>
        <taxon>Halopenitus</taxon>
    </lineage>
</organism>
<dbReference type="PANTHER" id="PTHR34293:SF1">
    <property type="entry name" value="HTH-TYPE TRANSCRIPTIONAL REGULATOR TRMBL2"/>
    <property type="match status" value="1"/>
</dbReference>
<dbReference type="RefSeq" id="WP_092816582.1">
    <property type="nucleotide sequence ID" value="NZ_FNWU01000003.1"/>
</dbReference>
<dbReference type="OrthoDB" id="202962at2157"/>
<feature type="domain" description="Transcription regulator TrmB N-terminal" evidence="1">
    <location>
        <begin position="4"/>
        <end position="71"/>
    </location>
</feature>
<name>A0A1H6IPG4_9EURY</name>
<dbReference type="Pfam" id="PF01978">
    <property type="entry name" value="TrmB"/>
    <property type="match status" value="1"/>
</dbReference>
<dbReference type="InterPro" id="IPR002831">
    <property type="entry name" value="Tscrpt_reg_TrmB_N"/>
</dbReference>
<dbReference type="Gene3D" id="1.10.10.10">
    <property type="entry name" value="Winged helix-like DNA-binding domain superfamily/Winged helix DNA-binding domain"/>
    <property type="match status" value="1"/>
</dbReference>
<accession>A0A1H6IPG4</accession>
<dbReference type="SUPFAM" id="SSF46785">
    <property type="entry name" value="Winged helix' DNA-binding domain"/>
    <property type="match status" value="1"/>
</dbReference>
<dbReference type="AlphaFoldDB" id="A0A1H6IPG4"/>
<dbReference type="InterPro" id="IPR036388">
    <property type="entry name" value="WH-like_DNA-bd_sf"/>
</dbReference>
<sequence>MANLRDLGLSEYEARTYRTLVGTGPIIAKDLSRASDVPMGRIYDVLNELEDRDLVRSQDASRPKTYVAVEPDVALDRLLAEKRRELDERLTRYESVVDTLTAELAADDPVAEEFWTAAVGDEETVALLLDRLAAADDRIVIVAGTPATGVDLPAVSDRVTAAIADALDRGVDTRVLVSAALVDRLPDRIGSGSRSLERLLDDERFESRVVEGSGDRPVEGIEGSCTLLDDTEVCLEVPHPLSAGEPFAMIDLTDPTFAAEVRDRFEPRWAAATRLDRFRSRDEFDGR</sequence>
<dbReference type="Pfam" id="PF24217">
    <property type="entry name" value="DUF7436"/>
    <property type="match status" value="1"/>
</dbReference>
<evidence type="ECO:0000313" key="4">
    <source>
        <dbReference type="Proteomes" id="UP000199215"/>
    </source>
</evidence>